<feature type="transmembrane region" description="Helical" evidence="1">
    <location>
        <begin position="15"/>
        <end position="34"/>
    </location>
</feature>
<proteinExistence type="predicted"/>
<dbReference type="EMBL" id="GGFL01012685">
    <property type="protein sequence ID" value="MBW76863.1"/>
    <property type="molecule type" value="Transcribed_RNA"/>
</dbReference>
<keyword evidence="1" id="KW-0472">Membrane</keyword>
<name>A0A2M4DH28_ANODA</name>
<keyword evidence="1" id="KW-0812">Transmembrane</keyword>
<organism evidence="2">
    <name type="scientific">Anopheles darlingi</name>
    <name type="common">Mosquito</name>
    <dbReference type="NCBI Taxonomy" id="43151"/>
    <lineage>
        <taxon>Eukaryota</taxon>
        <taxon>Metazoa</taxon>
        <taxon>Ecdysozoa</taxon>
        <taxon>Arthropoda</taxon>
        <taxon>Hexapoda</taxon>
        <taxon>Insecta</taxon>
        <taxon>Pterygota</taxon>
        <taxon>Neoptera</taxon>
        <taxon>Endopterygota</taxon>
        <taxon>Diptera</taxon>
        <taxon>Nematocera</taxon>
        <taxon>Culicoidea</taxon>
        <taxon>Culicidae</taxon>
        <taxon>Anophelinae</taxon>
        <taxon>Anopheles</taxon>
    </lineage>
</organism>
<dbReference type="AlphaFoldDB" id="A0A2M4DH28"/>
<accession>A0A2M4DH28</accession>
<reference evidence="2" key="1">
    <citation type="submission" date="2018-01" db="EMBL/GenBank/DDBJ databases">
        <title>An insight into the sialome of Amazonian anophelines.</title>
        <authorList>
            <person name="Ribeiro J.M."/>
            <person name="Scarpassa V."/>
            <person name="Calvo E."/>
        </authorList>
    </citation>
    <scope>NUCLEOTIDE SEQUENCE</scope>
</reference>
<evidence type="ECO:0000256" key="1">
    <source>
        <dbReference type="SAM" id="Phobius"/>
    </source>
</evidence>
<sequence length="76" mass="8568">MLAPRVSKWPPRGRFLSLYIFFRFFSFLLAREIVKVAARWIRGVLAKQHVVTTLGVGRVLLVAIGHTPRSVAQHGA</sequence>
<protein>
    <submittedName>
        <fullName evidence="2">Putative secreted protein</fullName>
    </submittedName>
</protein>
<keyword evidence="1" id="KW-1133">Transmembrane helix</keyword>
<evidence type="ECO:0000313" key="2">
    <source>
        <dbReference type="EMBL" id="MBW76863.1"/>
    </source>
</evidence>